<organism evidence="1 2">
    <name type="scientific">Striga asiatica</name>
    <name type="common">Asiatic witchweed</name>
    <name type="synonym">Buchnera asiatica</name>
    <dbReference type="NCBI Taxonomy" id="4170"/>
    <lineage>
        <taxon>Eukaryota</taxon>
        <taxon>Viridiplantae</taxon>
        <taxon>Streptophyta</taxon>
        <taxon>Embryophyta</taxon>
        <taxon>Tracheophyta</taxon>
        <taxon>Spermatophyta</taxon>
        <taxon>Magnoliopsida</taxon>
        <taxon>eudicotyledons</taxon>
        <taxon>Gunneridae</taxon>
        <taxon>Pentapetalae</taxon>
        <taxon>asterids</taxon>
        <taxon>lamiids</taxon>
        <taxon>Lamiales</taxon>
        <taxon>Orobanchaceae</taxon>
        <taxon>Buchnereae</taxon>
        <taxon>Striga</taxon>
    </lineage>
</organism>
<protein>
    <submittedName>
        <fullName evidence="1">Alpha-D-phosphohexomutase family protein</fullName>
    </submittedName>
</protein>
<evidence type="ECO:0000313" key="2">
    <source>
        <dbReference type="Proteomes" id="UP000325081"/>
    </source>
</evidence>
<sequence length="119" mass="13818">MPFFRGVADTPAERVDLQKVELGAWSWLGGLANSFTQRKEGKEKEESDRSSVVPWDHFAPLHPFPLLRESKKEEILFNKHPSSPLYPKQMRCATQRITLSPLLLFWLCHYQSRPRSGRP</sequence>
<reference evidence="2" key="1">
    <citation type="journal article" date="2019" name="Curr. Biol.">
        <title>Genome Sequence of Striga asiatica Provides Insight into the Evolution of Plant Parasitism.</title>
        <authorList>
            <person name="Yoshida S."/>
            <person name="Kim S."/>
            <person name="Wafula E.K."/>
            <person name="Tanskanen J."/>
            <person name="Kim Y.M."/>
            <person name="Honaas L."/>
            <person name="Yang Z."/>
            <person name="Spallek T."/>
            <person name="Conn C.E."/>
            <person name="Ichihashi Y."/>
            <person name="Cheong K."/>
            <person name="Cui S."/>
            <person name="Der J.P."/>
            <person name="Gundlach H."/>
            <person name="Jiao Y."/>
            <person name="Hori C."/>
            <person name="Ishida J.K."/>
            <person name="Kasahara H."/>
            <person name="Kiba T."/>
            <person name="Kim M.S."/>
            <person name="Koo N."/>
            <person name="Laohavisit A."/>
            <person name="Lee Y.H."/>
            <person name="Lumba S."/>
            <person name="McCourt P."/>
            <person name="Mortimer J.C."/>
            <person name="Mutuku J.M."/>
            <person name="Nomura T."/>
            <person name="Sasaki-Sekimoto Y."/>
            <person name="Seto Y."/>
            <person name="Wang Y."/>
            <person name="Wakatake T."/>
            <person name="Sakakibara H."/>
            <person name="Demura T."/>
            <person name="Yamaguchi S."/>
            <person name="Yoneyama K."/>
            <person name="Manabe R.I."/>
            <person name="Nelson D.C."/>
            <person name="Schulman A.H."/>
            <person name="Timko M.P."/>
            <person name="dePamphilis C.W."/>
            <person name="Choi D."/>
            <person name="Shirasu K."/>
        </authorList>
    </citation>
    <scope>NUCLEOTIDE SEQUENCE [LARGE SCALE GENOMIC DNA]</scope>
    <source>
        <strain evidence="2">cv. UVA1</strain>
    </source>
</reference>
<comment type="caution">
    <text evidence="1">The sequence shown here is derived from an EMBL/GenBank/DDBJ whole genome shotgun (WGS) entry which is preliminary data.</text>
</comment>
<dbReference type="OrthoDB" id="1613767at2759"/>
<gene>
    <name evidence="1" type="ORF">STAS_28408</name>
</gene>
<accession>A0A5A7R050</accession>
<dbReference type="AlphaFoldDB" id="A0A5A7R050"/>
<dbReference type="EMBL" id="BKCP01009416">
    <property type="protein sequence ID" value="GER51060.1"/>
    <property type="molecule type" value="Genomic_DNA"/>
</dbReference>
<evidence type="ECO:0000313" key="1">
    <source>
        <dbReference type="EMBL" id="GER51060.1"/>
    </source>
</evidence>
<keyword evidence="2" id="KW-1185">Reference proteome</keyword>
<proteinExistence type="predicted"/>
<dbReference type="Proteomes" id="UP000325081">
    <property type="component" value="Unassembled WGS sequence"/>
</dbReference>
<name>A0A5A7R050_STRAF</name>